<keyword evidence="2" id="KW-1185">Reference proteome</keyword>
<dbReference type="EMBL" id="JANEYG010000001">
    <property type="protein sequence ID" value="KAJ8926128.1"/>
    <property type="molecule type" value="Genomic_DNA"/>
</dbReference>
<proteinExistence type="predicted"/>
<dbReference type="Proteomes" id="UP001159042">
    <property type="component" value="Unassembled WGS sequence"/>
</dbReference>
<gene>
    <name evidence="1" type="ORF">NQ315_009985</name>
</gene>
<reference evidence="1 2" key="1">
    <citation type="journal article" date="2023" name="Insect Mol. Biol.">
        <title>Genome sequencing provides insights into the evolution of gene families encoding plant cell wall-degrading enzymes in longhorned beetles.</title>
        <authorList>
            <person name="Shin N.R."/>
            <person name="Okamura Y."/>
            <person name="Kirsch R."/>
            <person name="Pauchet Y."/>
        </authorList>
    </citation>
    <scope>NUCLEOTIDE SEQUENCE [LARGE SCALE GENOMIC DNA]</scope>
    <source>
        <strain evidence="1">EAD_L_NR</strain>
    </source>
</reference>
<name>A0AAV8WI43_9CUCU</name>
<comment type="caution">
    <text evidence="1">The sequence shown here is derived from an EMBL/GenBank/DDBJ whole genome shotgun (WGS) entry which is preliminary data.</text>
</comment>
<dbReference type="AlphaFoldDB" id="A0AAV8WI43"/>
<evidence type="ECO:0000313" key="2">
    <source>
        <dbReference type="Proteomes" id="UP001159042"/>
    </source>
</evidence>
<accession>A0AAV8WI43</accession>
<protein>
    <submittedName>
        <fullName evidence="1">Uncharacterized protein</fullName>
    </submittedName>
</protein>
<sequence>MASGDVIETIEVIEPNLTLNMNNSKEISGYHEAGEGGEADDKDNSSILNRSNAQDVSIYVYVAKYQLLILPRYTYLLNVAIVGILVCHN</sequence>
<evidence type="ECO:0000313" key="1">
    <source>
        <dbReference type="EMBL" id="KAJ8926128.1"/>
    </source>
</evidence>
<organism evidence="1 2">
    <name type="scientific">Exocentrus adspersus</name>
    <dbReference type="NCBI Taxonomy" id="1586481"/>
    <lineage>
        <taxon>Eukaryota</taxon>
        <taxon>Metazoa</taxon>
        <taxon>Ecdysozoa</taxon>
        <taxon>Arthropoda</taxon>
        <taxon>Hexapoda</taxon>
        <taxon>Insecta</taxon>
        <taxon>Pterygota</taxon>
        <taxon>Neoptera</taxon>
        <taxon>Endopterygota</taxon>
        <taxon>Coleoptera</taxon>
        <taxon>Polyphaga</taxon>
        <taxon>Cucujiformia</taxon>
        <taxon>Chrysomeloidea</taxon>
        <taxon>Cerambycidae</taxon>
        <taxon>Lamiinae</taxon>
        <taxon>Acanthocinini</taxon>
        <taxon>Exocentrus</taxon>
    </lineage>
</organism>